<comment type="caution">
    <text evidence="4">The sequence shown here is derived from an EMBL/GenBank/DDBJ whole genome shotgun (WGS) entry which is preliminary data.</text>
</comment>
<feature type="domain" description="Myotubularin phosphatase" evidence="3">
    <location>
        <begin position="118"/>
        <end position="520"/>
    </location>
</feature>
<dbReference type="Proteomes" id="UP000553648">
    <property type="component" value="Unassembled WGS sequence"/>
</dbReference>
<dbReference type="PROSITE" id="PS51339">
    <property type="entry name" value="PPASE_MYOTUBULARIN"/>
    <property type="match status" value="1"/>
</dbReference>
<accession>A0A7L1D875</accession>
<dbReference type="InterPro" id="IPR010569">
    <property type="entry name" value="Myotubularin-like_Pase_dom"/>
</dbReference>
<dbReference type="PANTHER" id="PTHR10807:SF51">
    <property type="entry name" value="MYOTUBULARIN-RELATED PROTEIN 11"/>
    <property type="match status" value="1"/>
</dbReference>
<reference evidence="4 5" key="1">
    <citation type="submission" date="2019-09" db="EMBL/GenBank/DDBJ databases">
        <title>Bird 10,000 Genomes (B10K) Project - Family phase.</title>
        <authorList>
            <person name="Zhang G."/>
        </authorList>
    </citation>
    <scope>NUCLEOTIDE SEQUENCE [LARGE SCALE GENOMIC DNA]</scope>
    <source>
        <strain evidence="4">B10K-DU-002-03</strain>
        <tissue evidence="4">Muscle</tissue>
    </source>
</reference>
<dbReference type="GO" id="GO:0046856">
    <property type="term" value="P:phosphatidylinositol dephosphorylation"/>
    <property type="evidence" value="ECO:0007669"/>
    <property type="project" value="TreeGrafter"/>
</dbReference>
<dbReference type="AlphaFoldDB" id="A0A7L1D875"/>
<dbReference type="EMBL" id="VXBA01003506">
    <property type="protein sequence ID" value="NXM73010.1"/>
    <property type="molecule type" value="Genomic_DNA"/>
</dbReference>
<dbReference type="GO" id="GO:0016020">
    <property type="term" value="C:membrane"/>
    <property type="evidence" value="ECO:0007669"/>
    <property type="project" value="TreeGrafter"/>
</dbReference>
<feature type="non-terminal residue" evidence="4">
    <location>
        <position position="553"/>
    </location>
</feature>
<feature type="region of interest" description="Disordered" evidence="2">
    <location>
        <begin position="422"/>
        <end position="445"/>
    </location>
</feature>
<feature type="non-terminal residue" evidence="4">
    <location>
        <position position="1"/>
    </location>
</feature>
<dbReference type="InterPro" id="IPR029021">
    <property type="entry name" value="Prot-tyrosine_phosphatase-like"/>
</dbReference>
<gene>
    <name evidence="4" type="primary">Mtmr11</name>
    <name evidence="4" type="ORF">SERLUN_R11506</name>
</gene>
<keyword evidence="5" id="KW-1185">Reference proteome</keyword>
<evidence type="ECO:0000313" key="4">
    <source>
        <dbReference type="EMBL" id="NXM73010.1"/>
    </source>
</evidence>
<comment type="similarity">
    <text evidence="1">Belongs to the protein-tyrosine phosphatase family. Non-receptor class myotubularin subfamily.</text>
</comment>
<evidence type="ECO:0000256" key="2">
    <source>
        <dbReference type="SAM" id="MobiDB-lite"/>
    </source>
</evidence>
<dbReference type="GO" id="GO:0005737">
    <property type="term" value="C:cytoplasm"/>
    <property type="evidence" value="ECO:0007669"/>
    <property type="project" value="TreeGrafter"/>
</dbReference>
<protein>
    <submittedName>
        <fullName evidence="4">MTMRB protein</fullName>
    </submittedName>
</protein>
<dbReference type="SUPFAM" id="SSF52799">
    <property type="entry name" value="(Phosphotyrosine protein) phosphatases II"/>
    <property type="match status" value="2"/>
</dbReference>
<organism evidence="4 5">
    <name type="scientific">Serilophus lunatus</name>
    <name type="common">silver-breasted broadbill</name>
    <dbReference type="NCBI Taxonomy" id="239386"/>
    <lineage>
        <taxon>Eukaryota</taxon>
        <taxon>Metazoa</taxon>
        <taxon>Chordata</taxon>
        <taxon>Craniata</taxon>
        <taxon>Vertebrata</taxon>
        <taxon>Euteleostomi</taxon>
        <taxon>Archelosauria</taxon>
        <taxon>Archosauria</taxon>
        <taxon>Dinosauria</taxon>
        <taxon>Saurischia</taxon>
        <taxon>Theropoda</taxon>
        <taxon>Coelurosauria</taxon>
        <taxon>Aves</taxon>
        <taxon>Neognathae</taxon>
        <taxon>Neoaves</taxon>
        <taxon>Telluraves</taxon>
        <taxon>Australaves</taxon>
        <taxon>Passeriformes</taxon>
        <taxon>Eurylaimidae</taxon>
        <taxon>Serilophus</taxon>
    </lineage>
</organism>
<feature type="compositionally biased region" description="Basic and acidic residues" evidence="2">
    <location>
        <begin position="478"/>
        <end position="488"/>
    </location>
</feature>
<sequence length="553" mass="61409">LLRSENEVALPCIRKLVAASSFSKPKVLTATSILKFIPEELVVFCRDFRLLCFYFPDDGLSPQAFRVANAIAQAREAATWPEDAAEGHDGWSCPTEPPSEEEEEENDEEEGLDATLLFESLRDWEKELERLGAVGWRVSAVNERFDMAPSLPRYLWVPSGLLDHDLKRTFAHFQEHRVPRLCWPHPGGGDLLRAAGFHPASEPGSEDVRKAVEVVSLLAGRCCSVVLQGGSTGRRMERDGKEPPPPPHCLSSPPNPEPSDRDLNCLLSSLVQLLGDPHARSLPGFQSLVQREWVAAGHPFPRRLGLLCRDTPREEAPVFLLFLDCTWQLLRQFPAHFGFTETFLLALHDSSFSPYFSTFRFSCQRQRGHGSPPRPRSQTYRPVGAWRDPSGGPGGHRGDPPACPFPLVWAWGLRYSREQRQRFRNPAGPPGPAERSAPGGPGAPCPWRGAGPVLALAKGSLCPHPLPWWSGRALQPPPHRDTPPERRGVRGRISGGSRSLPELLLPCTAGPGIRLWHRGYLRGLPQEQRGRVAPSLAGVAEELELLQDRLHSW</sequence>
<feature type="region of interest" description="Disordered" evidence="2">
    <location>
        <begin position="473"/>
        <end position="493"/>
    </location>
</feature>
<name>A0A7L1D875_9PASS</name>
<feature type="compositionally biased region" description="Pro residues" evidence="2">
    <location>
        <begin position="243"/>
        <end position="257"/>
    </location>
</feature>
<dbReference type="Pfam" id="PF06602">
    <property type="entry name" value="Myotub-related"/>
    <property type="match status" value="2"/>
</dbReference>
<feature type="region of interest" description="Disordered" evidence="2">
    <location>
        <begin position="232"/>
        <end position="258"/>
    </location>
</feature>
<feature type="region of interest" description="Disordered" evidence="2">
    <location>
        <begin position="79"/>
        <end position="111"/>
    </location>
</feature>
<dbReference type="OrthoDB" id="271628at2759"/>
<dbReference type="PANTHER" id="PTHR10807">
    <property type="entry name" value="MYOTUBULARIN-RELATED"/>
    <property type="match status" value="1"/>
</dbReference>
<feature type="region of interest" description="Disordered" evidence="2">
    <location>
        <begin position="365"/>
        <end position="401"/>
    </location>
</feature>
<proteinExistence type="inferred from homology"/>
<dbReference type="InterPro" id="IPR030564">
    <property type="entry name" value="Myotubularin"/>
</dbReference>
<evidence type="ECO:0000313" key="5">
    <source>
        <dbReference type="Proteomes" id="UP000553648"/>
    </source>
</evidence>
<evidence type="ECO:0000256" key="1">
    <source>
        <dbReference type="ARBA" id="ARBA00007471"/>
    </source>
</evidence>
<feature type="compositionally biased region" description="Acidic residues" evidence="2">
    <location>
        <begin position="98"/>
        <end position="111"/>
    </location>
</feature>
<evidence type="ECO:0000259" key="3">
    <source>
        <dbReference type="PROSITE" id="PS51339"/>
    </source>
</evidence>